<keyword evidence="3" id="KW-1185">Reference proteome</keyword>
<comment type="similarity">
    <text evidence="1">Belongs to the UPF0231 family.</text>
</comment>
<dbReference type="InterPro" id="IPR008249">
    <property type="entry name" value="UPF0231"/>
</dbReference>
<dbReference type="Pfam" id="PF06062">
    <property type="entry name" value="UPF0231"/>
    <property type="match status" value="1"/>
</dbReference>
<dbReference type="OrthoDB" id="5739292at2"/>
<evidence type="ECO:0000313" key="3">
    <source>
        <dbReference type="Proteomes" id="UP000006327"/>
    </source>
</evidence>
<protein>
    <submittedName>
        <fullName evidence="2">Uncharacterized protein</fullName>
    </submittedName>
</protein>
<comment type="caution">
    <text evidence="2">The sequence shown here is derived from an EMBL/GenBank/DDBJ whole genome shotgun (WGS) entry which is preliminary data.</text>
</comment>
<dbReference type="RefSeq" id="WP_007624009.1">
    <property type="nucleotide sequence ID" value="NZ_BAEO01000062.1"/>
</dbReference>
<dbReference type="EMBL" id="BAEO01000062">
    <property type="protein sequence ID" value="GAC21267.1"/>
    <property type="molecule type" value="Genomic_DNA"/>
</dbReference>
<reference evidence="2 3" key="1">
    <citation type="journal article" date="2017" name="Antonie Van Leeuwenhoek">
        <title>Rhizobium rhizosphaerae sp. nov., a novel species isolated from rice rhizosphere.</title>
        <authorList>
            <person name="Zhao J.J."/>
            <person name="Zhang J."/>
            <person name="Zhang R.J."/>
            <person name="Zhang C.W."/>
            <person name="Yin H.Q."/>
            <person name="Zhang X.X."/>
        </authorList>
    </citation>
    <scope>NUCLEOTIDE SEQUENCE [LARGE SCALE GENOMIC DNA]</scope>
    <source>
        <strain evidence="2 3">BSs20135</strain>
    </source>
</reference>
<dbReference type="STRING" id="493475.GARC_4325"/>
<evidence type="ECO:0000313" key="2">
    <source>
        <dbReference type="EMBL" id="GAC21267.1"/>
    </source>
</evidence>
<gene>
    <name evidence="2" type="ORF">GARC_4325</name>
</gene>
<dbReference type="Proteomes" id="UP000006327">
    <property type="component" value="Unassembled WGS sequence"/>
</dbReference>
<accession>K6YSW2</accession>
<evidence type="ECO:0000256" key="1">
    <source>
        <dbReference type="ARBA" id="ARBA00005367"/>
    </source>
</evidence>
<name>K6YSW2_9ALTE</name>
<dbReference type="eggNOG" id="COG3112">
    <property type="taxonomic scope" value="Bacteria"/>
</dbReference>
<dbReference type="AlphaFoldDB" id="K6YSW2"/>
<proteinExistence type="inferred from homology"/>
<sequence>MDYQFSHDILGHPIATCELECEAFGDWLSNDIAQDFTQITLLLDTVHQLQNNQLINYQHNGKEYHLLLDKDEVELLLNNNHIQNMAPSEDDESQELADLHIQSGCGLADFYKLLKAWQKFVS</sequence>
<organism evidence="2 3">
    <name type="scientific">Paraglaciecola arctica BSs20135</name>
    <dbReference type="NCBI Taxonomy" id="493475"/>
    <lineage>
        <taxon>Bacteria</taxon>
        <taxon>Pseudomonadati</taxon>
        <taxon>Pseudomonadota</taxon>
        <taxon>Gammaproteobacteria</taxon>
        <taxon>Alteromonadales</taxon>
        <taxon>Alteromonadaceae</taxon>
        <taxon>Paraglaciecola</taxon>
    </lineage>
</organism>